<proteinExistence type="inferred from homology"/>
<dbReference type="Proteomes" id="UP000714420">
    <property type="component" value="Unassembled WGS sequence"/>
</dbReference>
<dbReference type="InterPro" id="IPR039425">
    <property type="entry name" value="RNA_pol_sigma-70-like"/>
</dbReference>
<protein>
    <submittedName>
        <fullName evidence="8">Sigma-70 family RNA polymerase sigma factor</fullName>
    </submittedName>
</protein>
<dbReference type="Pfam" id="PF04542">
    <property type="entry name" value="Sigma70_r2"/>
    <property type="match status" value="1"/>
</dbReference>
<reference evidence="8 9" key="1">
    <citation type="submission" date="2020-05" db="EMBL/GenBank/DDBJ databases">
        <title>Distinct polysaccharide utilization as determinants for interspecies competition between intestinal Prevotella spp.</title>
        <authorList>
            <person name="Galvez E.J.C."/>
            <person name="Iljazovic A."/>
            <person name="Strowig T."/>
        </authorList>
    </citation>
    <scope>NUCLEOTIDE SEQUENCE [LARGE SCALE GENOMIC DNA]</scope>
    <source>
        <strain evidence="8 9">PMUR</strain>
    </source>
</reference>
<comment type="similarity">
    <text evidence="1">Belongs to the sigma-70 factor family. ECF subfamily.</text>
</comment>
<dbReference type="InterPro" id="IPR013325">
    <property type="entry name" value="RNA_pol_sigma_r2"/>
</dbReference>
<comment type="caution">
    <text evidence="8">The sequence shown here is derived from an EMBL/GenBank/DDBJ whole genome shotgun (WGS) entry which is preliminary data.</text>
</comment>
<evidence type="ECO:0000256" key="2">
    <source>
        <dbReference type="ARBA" id="ARBA00023015"/>
    </source>
</evidence>
<dbReference type="Gene3D" id="1.10.10.10">
    <property type="entry name" value="Winged helix-like DNA-binding domain superfamily/Winged helix DNA-binding domain"/>
    <property type="match status" value="1"/>
</dbReference>
<dbReference type="Gene3D" id="1.10.1740.10">
    <property type="match status" value="1"/>
</dbReference>
<evidence type="ECO:0000256" key="5">
    <source>
        <dbReference type="ARBA" id="ARBA00023163"/>
    </source>
</evidence>
<evidence type="ECO:0000313" key="9">
    <source>
        <dbReference type="Proteomes" id="UP000714420"/>
    </source>
</evidence>
<feature type="domain" description="RNA polymerase sigma factor 70 region 4 type 2" evidence="7">
    <location>
        <begin position="88"/>
        <end position="138"/>
    </location>
</feature>
<keyword evidence="9" id="KW-1185">Reference proteome</keyword>
<evidence type="ECO:0000256" key="3">
    <source>
        <dbReference type="ARBA" id="ARBA00023082"/>
    </source>
</evidence>
<dbReference type="SUPFAM" id="SSF88946">
    <property type="entry name" value="Sigma2 domain of RNA polymerase sigma factors"/>
    <property type="match status" value="1"/>
</dbReference>
<dbReference type="NCBIfam" id="TIGR02937">
    <property type="entry name" value="sigma70-ECF"/>
    <property type="match status" value="1"/>
</dbReference>
<dbReference type="RefSeq" id="WP_172275368.1">
    <property type="nucleotide sequence ID" value="NZ_CASGMU010000004.1"/>
</dbReference>
<evidence type="ECO:0000256" key="4">
    <source>
        <dbReference type="ARBA" id="ARBA00023125"/>
    </source>
</evidence>
<organism evidence="8 9">
    <name type="scientific">Xylanibacter muris</name>
    <dbReference type="NCBI Taxonomy" id="2736290"/>
    <lineage>
        <taxon>Bacteria</taxon>
        <taxon>Pseudomonadati</taxon>
        <taxon>Bacteroidota</taxon>
        <taxon>Bacteroidia</taxon>
        <taxon>Bacteroidales</taxon>
        <taxon>Prevotellaceae</taxon>
        <taxon>Xylanibacter</taxon>
    </lineage>
</organism>
<keyword evidence="2" id="KW-0805">Transcription regulation</keyword>
<dbReference type="EMBL" id="JABKKF010000005">
    <property type="protein sequence ID" value="NPD92013.1"/>
    <property type="molecule type" value="Genomic_DNA"/>
</dbReference>
<dbReference type="Pfam" id="PF08281">
    <property type="entry name" value="Sigma70_r4_2"/>
    <property type="match status" value="1"/>
</dbReference>
<evidence type="ECO:0000259" key="7">
    <source>
        <dbReference type="Pfam" id="PF08281"/>
    </source>
</evidence>
<dbReference type="CDD" id="cd06171">
    <property type="entry name" value="Sigma70_r4"/>
    <property type="match status" value="1"/>
</dbReference>
<evidence type="ECO:0000259" key="6">
    <source>
        <dbReference type="Pfam" id="PF04542"/>
    </source>
</evidence>
<keyword evidence="3" id="KW-0731">Sigma factor</keyword>
<evidence type="ECO:0000313" key="8">
    <source>
        <dbReference type="EMBL" id="NPD92013.1"/>
    </source>
</evidence>
<dbReference type="InterPro" id="IPR013249">
    <property type="entry name" value="RNA_pol_sigma70_r4_t2"/>
</dbReference>
<gene>
    <name evidence="8" type="ORF">HPS56_06540</name>
</gene>
<name>A0ABX2ALD6_9BACT</name>
<dbReference type="PANTHER" id="PTHR43133">
    <property type="entry name" value="RNA POLYMERASE ECF-TYPE SIGMA FACTO"/>
    <property type="match status" value="1"/>
</dbReference>
<keyword evidence="5" id="KW-0804">Transcription</keyword>
<feature type="domain" description="RNA polymerase sigma-70 region 2" evidence="6">
    <location>
        <begin position="4"/>
        <end position="64"/>
    </location>
</feature>
<dbReference type="InterPro" id="IPR013324">
    <property type="entry name" value="RNA_pol_sigma_r3/r4-like"/>
</dbReference>
<dbReference type="InterPro" id="IPR014284">
    <property type="entry name" value="RNA_pol_sigma-70_dom"/>
</dbReference>
<evidence type="ECO:0000256" key="1">
    <source>
        <dbReference type="ARBA" id="ARBA00010641"/>
    </source>
</evidence>
<keyword evidence="4" id="KW-0238">DNA-binding</keyword>
<dbReference type="PANTHER" id="PTHR43133:SF8">
    <property type="entry name" value="RNA POLYMERASE SIGMA FACTOR HI_1459-RELATED"/>
    <property type="match status" value="1"/>
</dbReference>
<dbReference type="SUPFAM" id="SSF88659">
    <property type="entry name" value="Sigma3 and sigma4 domains of RNA polymerase sigma factors"/>
    <property type="match status" value="1"/>
</dbReference>
<accession>A0ABX2ALD6</accession>
<dbReference type="InterPro" id="IPR036388">
    <property type="entry name" value="WH-like_DNA-bd_sf"/>
</dbReference>
<dbReference type="InterPro" id="IPR007627">
    <property type="entry name" value="RNA_pol_sigma70_r2"/>
</dbReference>
<sequence>MVRIRPRLIAQAQRYLNDADAAEDTVQDVMLKLWTIRNDLKVPADNLAMTVTRNMCISSLRCKKLQYGTADGDTADTSPEADTQEHIRRMMDIVDSLPTMQQLILRMRHIQGIDIHEIADIMHTNEANVRKNLSRARQSVRDKFRKGGTP</sequence>